<keyword evidence="3" id="KW-0378">Hydrolase</keyword>
<keyword evidence="4 11" id="KW-0347">Helicase</keyword>
<dbReference type="SUPFAM" id="SSF50249">
    <property type="entry name" value="Nucleic acid-binding proteins"/>
    <property type="match status" value="1"/>
</dbReference>
<dbReference type="Pfam" id="PF19833">
    <property type="entry name" value="RecG_dom3_C"/>
    <property type="match status" value="1"/>
</dbReference>
<dbReference type="Pfam" id="PF00270">
    <property type="entry name" value="DEAD"/>
    <property type="match status" value="1"/>
</dbReference>
<dbReference type="eggNOG" id="COG1200">
    <property type="taxonomic scope" value="Bacteria"/>
</dbReference>
<dbReference type="CDD" id="cd04488">
    <property type="entry name" value="RecG_wedge_OBF"/>
    <property type="match status" value="1"/>
</dbReference>
<dbReference type="GO" id="GO:0003677">
    <property type="term" value="F:DNA binding"/>
    <property type="evidence" value="ECO:0007669"/>
    <property type="project" value="UniProtKB-KW"/>
</dbReference>
<name>C5C3F7_BEUC1</name>
<dbReference type="InterPro" id="IPR012340">
    <property type="entry name" value="NA-bd_OB-fold"/>
</dbReference>
<feature type="domain" description="Helicase ATP-binding" evidence="9">
    <location>
        <begin position="299"/>
        <end position="472"/>
    </location>
</feature>
<dbReference type="Pfam" id="PF17191">
    <property type="entry name" value="RecG_wedge"/>
    <property type="match status" value="1"/>
</dbReference>
<evidence type="ECO:0000256" key="8">
    <source>
        <dbReference type="ARBA" id="ARBA00049819"/>
    </source>
</evidence>
<evidence type="ECO:0000256" key="7">
    <source>
        <dbReference type="ARBA" id="ARBA00023204"/>
    </source>
</evidence>
<dbReference type="SUPFAM" id="SSF52540">
    <property type="entry name" value="P-loop containing nucleoside triphosphate hydrolases"/>
    <property type="match status" value="2"/>
</dbReference>
<evidence type="ECO:0000313" key="11">
    <source>
        <dbReference type="EMBL" id="ACQ79856.1"/>
    </source>
</evidence>
<organism evidence="11 12">
    <name type="scientific">Beutenbergia cavernae (strain ATCC BAA-8 / DSM 12333 / CCUG 43141 / JCM 11478 / NBRC 16432 / NCIMB 13614 / HKI 0122)</name>
    <dbReference type="NCBI Taxonomy" id="471853"/>
    <lineage>
        <taxon>Bacteria</taxon>
        <taxon>Bacillati</taxon>
        <taxon>Actinomycetota</taxon>
        <taxon>Actinomycetes</taxon>
        <taxon>Micrococcales</taxon>
        <taxon>Beutenbergiaceae</taxon>
        <taxon>Beutenbergia</taxon>
    </lineage>
</organism>
<evidence type="ECO:0000256" key="5">
    <source>
        <dbReference type="ARBA" id="ARBA00022840"/>
    </source>
</evidence>
<dbReference type="KEGG" id="bcv:Bcav_1600"/>
<dbReference type="Proteomes" id="UP000007962">
    <property type="component" value="Chromosome"/>
</dbReference>
<dbReference type="Gene3D" id="2.40.50.140">
    <property type="entry name" value="Nucleic acid-binding proteins"/>
    <property type="match status" value="1"/>
</dbReference>
<keyword evidence="1" id="KW-0547">Nucleotide-binding</keyword>
<gene>
    <name evidence="11" type="ordered locus">Bcav_1600</name>
</gene>
<dbReference type="SMART" id="SM00487">
    <property type="entry name" value="DEXDc"/>
    <property type="match status" value="1"/>
</dbReference>
<evidence type="ECO:0000259" key="10">
    <source>
        <dbReference type="PROSITE" id="PS51194"/>
    </source>
</evidence>
<dbReference type="SMART" id="SM00490">
    <property type="entry name" value="HELICc"/>
    <property type="match status" value="1"/>
</dbReference>
<proteinExistence type="predicted"/>
<accession>C5C3F7</accession>
<dbReference type="GO" id="GO:0005524">
    <property type="term" value="F:ATP binding"/>
    <property type="evidence" value="ECO:0007669"/>
    <property type="project" value="UniProtKB-KW"/>
</dbReference>
<keyword evidence="7" id="KW-0234">DNA repair</keyword>
<dbReference type="InterPro" id="IPR033454">
    <property type="entry name" value="RecG_wedge"/>
</dbReference>
<dbReference type="InterPro" id="IPR001650">
    <property type="entry name" value="Helicase_C-like"/>
</dbReference>
<dbReference type="GO" id="GO:0006281">
    <property type="term" value="P:DNA repair"/>
    <property type="evidence" value="ECO:0007669"/>
    <property type="project" value="UniProtKB-KW"/>
</dbReference>
<protein>
    <recommendedName>
        <fullName evidence="8">Probable DNA 3'-5' helicase RecG</fullName>
    </recommendedName>
</protein>
<evidence type="ECO:0000256" key="3">
    <source>
        <dbReference type="ARBA" id="ARBA00022801"/>
    </source>
</evidence>
<dbReference type="Pfam" id="PF00271">
    <property type="entry name" value="Helicase_C"/>
    <property type="match status" value="1"/>
</dbReference>
<dbReference type="OrthoDB" id="9804325at2"/>
<dbReference type="InterPro" id="IPR047112">
    <property type="entry name" value="RecG/Mfd"/>
</dbReference>
<feature type="domain" description="Helicase C-terminal" evidence="10">
    <location>
        <begin position="518"/>
        <end position="675"/>
    </location>
</feature>
<reference evidence="11 12" key="1">
    <citation type="journal article" date="2009" name="Stand. Genomic Sci.">
        <title>Complete genome sequence of Beutenbergia cavernae type strain (HKI 0122).</title>
        <authorList>
            <person name="Land M."/>
            <person name="Pukall R."/>
            <person name="Abt B."/>
            <person name="Goker M."/>
            <person name="Rohde M."/>
            <person name="Glavina Del Rio T."/>
            <person name="Tice H."/>
            <person name="Copeland A."/>
            <person name="Cheng J.F."/>
            <person name="Lucas S."/>
            <person name="Chen F."/>
            <person name="Nolan M."/>
            <person name="Bruce D."/>
            <person name="Goodwin L."/>
            <person name="Pitluck S."/>
            <person name="Ivanova N."/>
            <person name="Mavromatis K."/>
            <person name="Ovchinnikova G."/>
            <person name="Pati A."/>
            <person name="Chen A."/>
            <person name="Palaniappan K."/>
            <person name="Hauser L."/>
            <person name="Chang Y.J."/>
            <person name="Jefferies C.C."/>
            <person name="Saunders E."/>
            <person name="Brettin T."/>
            <person name="Detter J.C."/>
            <person name="Han C."/>
            <person name="Chain P."/>
            <person name="Bristow J."/>
            <person name="Eisen J.A."/>
            <person name="Markowitz V."/>
            <person name="Hugenholtz P."/>
            <person name="Kyrpides N.C."/>
            <person name="Klenk H.P."/>
            <person name="Lapidus A."/>
        </authorList>
    </citation>
    <scope>NUCLEOTIDE SEQUENCE [LARGE SCALE GENOMIC DNA]</scope>
    <source>
        <strain evidence="12">ATCC BAA-8 / DSM 12333 / NBRC 16432</strain>
    </source>
</reference>
<evidence type="ECO:0000256" key="2">
    <source>
        <dbReference type="ARBA" id="ARBA00022763"/>
    </source>
</evidence>
<keyword evidence="12" id="KW-1185">Reference proteome</keyword>
<dbReference type="PANTHER" id="PTHR47964">
    <property type="entry name" value="ATP-DEPENDENT DNA HELICASE HOMOLOG RECG, CHLOROPLASTIC"/>
    <property type="match status" value="1"/>
</dbReference>
<dbReference type="EMBL" id="CP001618">
    <property type="protein sequence ID" value="ACQ79856.1"/>
    <property type="molecule type" value="Genomic_DNA"/>
</dbReference>
<keyword evidence="5" id="KW-0067">ATP-binding</keyword>
<evidence type="ECO:0000256" key="4">
    <source>
        <dbReference type="ARBA" id="ARBA00022806"/>
    </source>
</evidence>
<dbReference type="GO" id="GO:0016787">
    <property type="term" value="F:hydrolase activity"/>
    <property type="evidence" value="ECO:0007669"/>
    <property type="project" value="UniProtKB-KW"/>
</dbReference>
<dbReference type="InterPro" id="IPR011545">
    <property type="entry name" value="DEAD/DEAH_box_helicase_dom"/>
</dbReference>
<dbReference type="PANTHER" id="PTHR47964:SF1">
    <property type="entry name" value="ATP-DEPENDENT DNA HELICASE HOMOLOG RECG, CHLOROPLASTIC"/>
    <property type="match status" value="1"/>
</dbReference>
<sequence>MCHGCRRVSLVSLLVSALDEPLKRALGTRTAGALGKLGLETVGDLLSHYPRRYAEPGRLTTMSELTLGEHVTIVAQVSSVGVRRRNRGKGMIVEGVITDGVSRMSLVFFAPYAGMAHTIESQLPVGATALFTGTVNRYQGKLQLAHPSYRAIEDPDDEAEALVDASKPIPIYPASAAIDSLKIQAAIRTVLDPLRREDVPDPVPDEVRRAQQLLGRFAALQQVHVPVTMEEAYRAQAALRYEEAFVLQAALARRRAEAAAEPATARPAAAVGLLAAFDARLPFTLTDGQRDVGVVLADELAASVPMQRLLQGEVGSGKTVVALRAMLQVVDAGGQAALLAPTEVLAAQHARTIAAMLGPLAEGGMLTGADGATRVALLTGSQSAAQRRQALAEAASGAAGIVVGTHALIQEHVQFADLGLVVVDEQHRFGVEQRDALRAKGRTSPHLLVMTATPIPRTVAMTIFGDLESSTLTEIPAGRAGVSTHVVPADNAAWVARTWSRIAEEVAGGHRAFVVCPRISDTLTEPADVVDHLADDESGPESRHSIAAVEDVVAQLRGEPALAGVEIGMLHGRLTPDVKDAAMADFSSGKVPVLVTTTVIEVGVDVPEATVMAVLDADRFGLSQLHQLRGRVGRGSDPAVCLLLTHADPETPTGKRLAALAATTDGFELAEVDLRDRREGDVLGAAQSGRTNSLKLLRVVQDRRVIERARTDARAVVTADPSLDDHPVLAAAIARTLAGEREEFLDRA</sequence>
<dbReference type="InterPro" id="IPR014001">
    <property type="entry name" value="Helicase_ATP-bd"/>
</dbReference>
<dbReference type="STRING" id="471853.Bcav_1600"/>
<keyword evidence="6" id="KW-0238">DNA-binding</keyword>
<dbReference type="GO" id="GO:0003678">
    <property type="term" value="F:DNA helicase activity"/>
    <property type="evidence" value="ECO:0007669"/>
    <property type="project" value="TreeGrafter"/>
</dbReference>
<dbReference type="HOGENOM" id="CLU_005122_7_1_11"/>
<dbReference type="PROSITE" id="PS51194">
    <property type="entry name" value="HELICASE_CTER"/>
    <property type="match status" value="1"/>
</dbReference>
<evidence type="ECO:0000313" key="12">
    <source>
        <dbReference type="Proteomes" id="UP000007962"/>
    </source>
</evidence>
<dbReference type="PROSITE" id="PS51192">
    <property type="entry name" value="HELICASE_ATP_BIND_1"/>
    <property type="match status" value="1"/>
</dbReference>
<evidence type="ECO:0000259" key="9">
    <source>
        <dbReference type="PROSITE" id="PS51192"/>
    </source>
</evidence>
<keyword evidence="2" id="KW-0227">DNA damage</keyword>
<evidence type="ECO:0000256" key="1">
    <source>
        <dbReference type="ARBA" id="ARBA00022741"/>
    </source>
</evidence>
<dbReference type="Gene3D" id="3.40.50.300">
    <property type="entry name" value="P-loop containing nucleotide triphosphate hydrolases"/>
    <property type="match status" value="2"/>
</dbReference>
<evidence type="ECO:0000256" key="6">
    <source>
        <dbReference type="ARBA" id="ARBA00023125"/>
    </source>
</evidence>
<dbReference type="InterPro" id="IPR045562">
    <property type="entry name" value="RecG_dom3_C"/>
</dbReference>
<dbReference type="RefSeq" id="WP_015882096.1">
    <property type="nucleotide sequence ID" value="NC_012669.1"/>
</dbReference>
<dbReference type="AlphaFoldDB" id="C5C3F7"/>
<dbReference type="InterPro" id="IPR027417">
    <property type="entry name" value="P-loop_NTPase"/>
</dbReference>